<evidence type="ECO:0000313" key="2">
    <source>
        <dbReference type="Proteomes" id="UP000595064"/>
    </source>
</evidence>
<dbReference type="KEGG" id="dla:I6G47_20850"/>
<keyword evidence="2" id="KW-1185">Reference proteome</keyword>
<dbReference type="RefSeq" id="WP_193584791.1">
    <property type="nucleotide sequence ID" value="NZ_CP065748.1"/>
</dbReference>
<reference evidence="1 2" key="1">
    <citation type="submission" date="2020-12" db="EMBL/GenBank/DDBJ databases">
        <title>FDA dAtabase for Regulatory Grade micrObial Sequences (FDA-ARGOS): Supporting development and validation of Infectious Disease Dx tests.</title>
        <authorList>
            <person name="Sproer C."/>
            <person name="Gronow S."/>
            <person name="Severitt S."/>
            <person name="Schroder I."/>
            <person name="Tallon L."/>
            <person name="Sadzewicz L."/>
            <person name="Zhao X."/>
            <person name="Boylan J."/>
            <person name="Ott S."/>
            <person name="Bowen H."/>
            <person name="Vavikolanu K."/>
            <person name="Mehta A."/>
            <person name="Aluvathingal J."/>
            <person name="Nadendla S."/>
            <person name="Lowell S."/>
            <person name="Myers T."/>
            <person name="Yan Y."/>
            <person name="Sichtig H."/>
        </authorList>
    </citation>
    <scope>NUCLEOTIDE SEQUENCE [LARGE SCALE GENOMIC DNA]</scope>
    <source>
        <strain evidence="1 2">FDAARGOS_890</strain>
    </source>
</reference>
<dbReference type="Proteomes" id="UP000595064">
    <property type="component" value="Chromosome"/>
</dbReference>
<proteinExistence type="predicted"/>
<dbReference type="AlphaFoldDB" id="A0A7T3DC83"/>
<name>A0A7T3DC83_9BURK</name>
<dbReference type="EMBL" id="CP065748">
    <property type="protein sequence ID" value="QPS79462.1"/>
    <property type="molecule type" value="Genomic_DNA"/>
</dbReference>
<evidence type="ECO:0000313" key="1">
    <source>
        <dbReference type="EMBL" id="QPS79462.1"/>
    </source>
</evidence>
<gene>
    <name evidence="1" type="ORF">I6G47_20850</name>
</gene>
<protein>
    <submittedName>
        <fullName evidence="1">Uncharacterized protein</fullName>
    </submittedName>
</protein>
<sequence length="54" mass="5916">MQTFDLHASKQTIKSFVVTGNTNIRRGAYVGNAAPCPVIPDEAAPRRPVSRQTF</sequence>
<accession>A0A7T3DC83</accession>
<organism evidence="1 2">
    <name type="scientific">Delftia lacustris</name>
    <dbReference type="NCBI Taxonomy" id="558537"/>
    <lineage>
        <taxon>Bacteria</taxon>
        <taxon>Pseudomonadati</taxon>
        <taxon>Pseudomonadota</taxon>
        <taxon>Betaproteobacteria</taxon>
        <taxon>Burkholderiales</taxon>
        <taxon>Comamonadaceae</taxon>
        <taxon>Delftia</taxon>
    </lineage>
</organism>